<evidence type="ECO:0000313" key="2">
    <source>
        <dbReference type="EMBL" id="MFC7670809.1"/>
    </source>
</evidence>
<name>A0ABW2UCP9_9BACT</name>
<protein>
    <submittedName>
        <fullName evidence="2">Uncharacterized protein</fullName>
    </submittedName>
</protein>
<gene>
    <name evidence="2" type="ORF">ACFQT0_28045</name>
</gene>
<evidence type="ECO:0000313" key="3">
    <source>
        <dbReference type="Proteomes" id="UP001596513"/>
    </source>
</evidence>
<feature type="region of interest" description="Disordered" evidence="1">
    <location>
        <begin position="14"/>
        <end position="49"/>
    </location>
</feature>
<sequence length="49" mass="5309">MPAPARDLSFYLSQAQQNSPWPATPKTRFRPPASKPSGCAPSTPAPRSR</sequence>
<dbReference type="RefSeq" id="WP_380206543.1">
    <property type="nucleotide sequence ID" value="NZ_JBHTEK010000004.1"/>
</dbReference>
<keyword evidence="3" id="KW-1185">Reference proteome</keyword>
<comment type="caution">
    <text evidence="2">The sequence shown here is derived from an EMBL/GenBank/DDBJ whole genome shotgun (WGS) entry which is preliminary data.</text>
</comment>
<organism evidence="2 3">
    <name type="scientific">Hymenobacter humi</name>
    <dbReference type="NCBI Taxonomy" id="1411620"/>
    <lineage>
        <taxon>Bacteria</taxon>
        <taxon>Pseudomonadati</taxon>
        <taxon>Bacteroidota</taxon>
        <taxon>Cytophagia</taxon>
        <taxon>Cytophagales</taxon>
        <taxon>Hymenobacteraceae</taxon>
        <taxon>Hymenobacter</taxon>
    </lineage>
</organism>
<accession>A0ABW2UCP9</accession>
<dbReference type="EMBL" id="JBHTEK010000004">
    <property type="protein sequence ID" value="MFC7670809.1"/>
    <property type="molecule type" value="Genomic_DNA"/>
</dbReference>
<evidence type="ECO:0000256" key="1">
    <source>
        <dbReference type="SAM" id="MobiDB-lite"/>
    </source>
</evidence>
<proteinExistence type="predicted"/>
<reference evidence="3" key="1">
    <citation type="journal article" date="2019" name="Int. J. Syst. Evol. Microbiol.">
        <title>The Global Catalogue of Microorganisms (GCM) 10K type strain sequencing project: providing services to taxonomists for standard genome sequencing and annotation.</title>
        <authorList>
            <consortium name="The Broad Institute Genomics Platform"/>
            <consortium name="The Broad Institute Genome Sequencing Center for Infectious Disease"/>
            <person name="Wu L."/>
            <person name="Ma J."/>
        </authorList>
    </citation>
    <scope>NUCLEOTIDE SEQUENCE [LARGE SCALE GENOMIC DNA]</scope>
    <source>
        <strain evidence="3">JCM 19635</strain>
    </source>
</reference>
<dbReference type="Proteomes" id="UP001596513">
    <property type="component" value="Unassembled WGS sequence"/>
</dbReference>